<reference evidence="2" key="2">
    <citation type="submission" date="2022-01" db="EMBL/GenBank/DDBJ databases">
        <authorList>
            <person name="Sanchez-Suarez J."/>
            <person name="Villamil L."/>
            <person name="Diaz L.E."/>
        </authorList>
    </citation>
    <scope>NUCLEOTIDE SEQUENCE</scope>
    <source>
        <strain evidence="2">EUFUS-Z928</strain>
    </source>
</reference>
<name>A0ABT6BZB3_9ACTN</name>
<organism evidence="2 3">
    <name type="scientific">Gordonia hongkongensis</name>
    <dbReference type="NCBI Taxonomy" id="1701090"/>
    <lineage>
        <taxon>Bacteria</taxon>
        <taxon>Bacillati</taxon>
        <taxon>Actinomycetota</taxon>
        <taxon>Actinomycetes</taxon>
        <taxon>Mycobacteriales</taxon>
        <taxon>Gordoniaceae</taxon>
        <taxon>Gordonia</taxon>
    </lineage>
</organism>
<feature type="region of interest" description="Disordered" evidence="1">
    <location>
        <begin position="31"/>
        <end position="61"/>
    </location>
</feature>
<evidence type="ECO:0008006" key="4">
    <source>
        <dbReference type="Google" id="ProtNLM"/>
    </source>
</evidence>
<keyword evidence="3" id="KW-1185">Reference proteome</keyword>
<accession>A0ABT6BZB3</accession>
<feature type="compositionally biased region" description="Basic and acidic residues" evidence="1">
    <location>
        <begin position="35"/>
        <end position="48"/>
    </location>
</feature>
<dbReference type="RefSeq" id="WP_277244357.1">
    <property type="nucleotide sequence ID" value="NZ_JAKJLQ010000017.1"/>
</dbReference>
<dbReference type="PROSITE" id="PS51257">
    <property type="entry name" value="PROKAR_LIPOPROTEIN"/>
    <property type="match status" value="1"/>
</dbReference>
<reference evidence="2" key="1">
    <citation type="journal article" date="2022" name="Data Brief">
        <title>Draft genome sequence data of Gordonia hongkongensis strain EUFUS-Z928 isolated from the octocoral Eunicea fusca.</title>
        <authorList>
            <person name="Sanchez-Suarez J."/>
            <person name="Diaz L."/>
            <person name="Melo-Bolivar J."/>
            <person name="Villamil L."/>
        </authorList>
    </citation>
    <scope>NUCLEOTIDE SEQUENCE</scope>
    <source>
        <strain evidence="2">EUFUS-Z928</strain>
    </source>
</reference>
<sequence length="187" mass="20200">MNHHRHHHRRHHHLLAVIAIVLIAALAGCSGSDDTTEHAHGHDDHGEHYSTPPGLPDRAEPIGVFTTTVTTMFSWQPATDTSPTDALRRTRATLTGQALASADSPATVRPSAQWGAWKQSLDVITARVDNASAVLISPQKASAHGTVTQTVLGIDATVTSYRKFTVTAELVRIDGHWKVATYPRADT</sequence>
<proteinExistence type="predicted"/>
<comment type="caution">
    <text evidence="2">The sequence shown here is derived from an EMBL/GenBank/DDBJ whole genome shotgun (WGS) entry which is preliminary data.</text>
</comment>
<dbReference type="Proteomes" id="UP001152308">
    <property type="component" value="Unassembled WGS sequence"/>
</dbReference>
<protein>
    <recommendedName>
        <fullName evidence="4">Mce-associated membrane protein</fullName>
    </recommendedName>
</protein>
<gene>
    <name evidence="2" type="ORF">L2299_18625</name>
</gene>
<evidence type="ECO:0000256" key="1">
    <source>
        <dbReference type="SAM" id="MobiDB-lite"/>
    </source>
</evidence>
<evidence type="ECO:0000313" key="3">
    <source>
        <dbReference type="Proteomes" id="UP001152308"/>
    </source>
</evidence>
<dbReference type="EMBL" id="JAKJLQ010000017">
    <property type="protein sequence ID" value="MDF6103065.1"/>
    <property type="molecule type" value="Genomic_DNA"/>
</dbReference>
<evidence type="ECO:0000313" key="2">
    <source>
        <dbReference type="EMBL" id="MDF6103065.1"/>
    </source>
</evidence>